<dbReference type="PANTHER" id="PTHR11851:SF186">
    <property type="entry name" value="INACTIVE METALLOPROTEASE YMFF-RELATED"/>
    <property type="match status" value="1"/>
</dbReference>
<accession>A0A2K4FES8</accession>
<evidence type="ECO:0000313" key="2">
    <source>
        <dbReference type="EMBL" id="POA09848.1"/>
    </source>
</evidence>
<dbReference type="Pfam" id="PF05193">
    <property type="entry name" value="Peptidase_M16_C"/>
    <property type="match status" value="1"/>
</dbReference>
<dbReference type="GO" id="GO:0046872">
    <property type="term" value="F:metal ion binding"/>
    <property type="evidence" value="ECO:0007669"/>
    <property type="project" value="InterPro"/>
</dbReference>
<dbReference type="NCBIfam" id="NF047422">
    <property type="entry name" value="YfmF_fam"/>
    <property type="match status" value="1"/>
</dbReference>
<sequence>MRNQQNKVPFRLKVLPTQKFKTTTITLKFMAPLDSQTITSRTLLSKMLVRATKRWPTDKDFNRHLSQLYGAHIHSFVSKFKDQHVITLSLEIVNERYLKDDTPLIEKGFQLLKEMIWNPLVSSEQFDAQFLTQEKSLLKKKLESVVDNKSQYAFLQLLKNMFGEQAYSEFASGRLADVDQVTPASLYETYQSMLHNDFSAVYVVGNVDEADIEKQVTEYFDLSKHTLDTTTIESRVETADKLPKEIVETDEVDQAKLNLGFKLPTRFGEPDYFALIVFNMMFGGDPSSVLFNEVREKQSLAYSIHSQVDAKNGYMFVLSGVTAAKYQQAKDTILHEFARFQQGEFSDAQLALAKKVLISQRLEAQDRPKSIIEILNNNVLLDEDLTHEIFAQHVQAVTREDVIQLAQNTYVETIYTLTKREEDDA</sequence>
<dbReference type="Gene3D" id="3.30.830.10">
    <property type="entry name" value="Metalloenzyme, LuxS/M16 peptidase-like"/>
    <property type="match status" value="2"/>
</dbReference>
<keyword evidence="3" id="KW-1185">Reference proteome</keyword>
<dbReference type="EMBL" id="PPPX01000001">
    <property type="protein sequence ID" value="POA09848.1"/>
    <property type="molecule type" value="Genomic_DNA"/>
</dbReference>
<gene>
    <name evidence="2" type="ORF">CD039_03630</name>
</gene>
<dbReference type="SUPFAM" id="SSF63411">
    <property type="entry name" value="LuxS/MPP-like metallohydrolase"/>
    <property type="match status" value="2"/>
</dbReference>
<dbReference type="OrthoDB" id="9762085at2"/>
<dbReference type="RefSeq" id="WP_103371157.1">
    <property type="nucleotide sequence ID" value="NZ_CBCRVO010000001.1"/>
</dbReference>
<dbReference type="PANTHER" id="PTHR11851">
    <property type="entry name" value="METALLOPROTEASE"/>
    <property type="match status" value="1"/>
</dbReference>
<feature type="domain" description="Peptidase M16 C-terminal" evidence="1">
    <location>
        <begin position="181"/>
        <end position="357"/>
    </location>
</feature>
<dbReference type="InterPro" id="IPR007863">
    <property type="entry name" value="Peptidase_M16_C"/>
</dbReference>
<dbReference type="AlphaFoldDB" id="A0A2K4FES8"/>
<dbReference type="InterPro" id="IPR011249">
    <property type="entry name" value="Metalloenz_LuxS/M16"/>
</dbReference>
<protein>
    <submittedName>
        <fullName evidence="2">Peptidase M16</fullName>
    </submittedName>
</protein>
<name>A0A2K4FES8_9STAP</name>
<dbReference type="InterPro" id="IPR050361">
    <property type="entry name" value="MPP/UQCRC_Complex"/>
</dbReference>
<dbReference type="GeneID" id="98297431"/>
<organism evidence="2 3">
    <name type="scientific">Staphylococcus argensis</name>
    <dbReference type="NCBI Taxonomy" id="1607738"/>
    <lineage>
        <taxon>Bacteria</taxon>
        <taxon>Bacillati</taxon>
        <taxon>Bacillota</taxon>
        <taxon>Bacilli</taxon>
        <taxon>Bacillales</taxon>
        <taxon>Staphylococcaceae</taxon>
        <taxon>Staphylococcus</taxon>
    </lineage>
</organism>
<evidence type="ECO:0000313" key="3">
    <source>
        <dbReference type="Proteomes" id="UP000242712"/>
    </source>
</evidence>
<proteinExistence type="predicted"/>
<dbReference type="Proteomes" id="UP000242712">
    <property type="component" value="Unassembled WGS sequence"/>
</dbReference>
<reference evidence="2 3" key="1">
    <citation type="submission" date="2017-08" db="EMBL/GenBank/DDBJ databases">
        <title>Draft genome sequences of 64 type strains of genus Staph aureus.</title>
        <authorList>
            <person name="Cole K."/>
            <person name="Golubchik T."/>
            <person name="Russell J."/>
            <person name="Foster D."/>
            <person name="Llewelyn M."/>
            <person name="Wilson D."/>
            <person name="Crook D."/>
            <person name="Paul J."/>
        </authorList>
    </citation>
    <scope>NUCLEOTIDE SEQUENCE [LARGE SCALE GENOMIC DNA]</scope>
    <source>
        <strain evidence="2 3">DSM 29875</strain>
    </source>
</reference>
<comment type="caution">
    <text evidence="2">The sequence shown here is derived from an EMBL/GenBank/DDBJ whole genome shotgun (WGS) entry which is preliminary data.</text>
</comment>
<evidence type="ECO:0000259" key="1">
    <source>
        <dbReference type="Pfam" id="PF05193"/>
    </source>
</evidence>